<name>A0A2R6WLU3_MARPO</name>
<evidence type="ECO:0000313" key="1">
    <source>
        <dbReference type="EMBL" id="PTQ34836.1"/>
    </source>
</evidence>
<sequence length="71" mass="8405">MLQLMLQSCVKFHLYKRLQASAKRYAEQPQAKFSLSTVRWAKKRRTYLRLEYEKAVSPWARPEVVGCLCGR</sequence>
<reference evidence="2" key="1">
    <citation type="journal article" date="2017" name="Cell">
        <title>Insights into land plant evolution garnered from the Marchantia polymorpha genome.</title>
        <authorList>
            <person name="Bowman J.L."/>
            <person name="Kohchi T."/>
            <person name="Yamato K.T."/>
            <person name="Jenkins J."/>
            <person name="Shu S."/>
            <person name="Ishizaki K."/>
            <person name="Yamaoka S."/>
            <person name="Nishihama R."/>
            <person name="Nakamura Y."/>
            <person name="Berger F."/>
            <person name="Adam C."/>
            <person name="Aki S.S."/>
            <person name="Althoff F."/>
            <person name="Araki T."/>
            <person name="Arteaga-Vazquez M.A."/>
            <person name="Balasubrmanian S."/>
            <person name="Barry K."/>
            <person name="Bauer D."/>
            <person name="Boehm C.R."/>
            <person name="Briginshaw L."/>
            <person name="Caballero-Perez J."/>
            <person name="Catarino B."/>
            <person name="Chen F."/>
            <person name="Chiyoda S."/>
            <person name="Chovatia M."/>
            <person name="Davies K.M."/>
            <person name="Delmans M."/>
            <person name="Demura T."/>
            <person name="Dierschke T."/>
            <person name="Dolan L."/>
            <person name="Dorantes-Acosta A.E."/>
            <person name="Eklund D.M."/>
            <person name="Florent S.N."/>
            <person name="Flores-Sandoval E."/>
            <person name="Fujiyama A."/>
            <person name="Fukuzawa H."/>
            <person name="Galik B."/>
            <person name="Grimanelli D."/>
            <person name="Grimwood J."/>
            <person name="Grossniklaus U."/>
            <person name="Hamada T."/>
            <person name="Haseloff J."/>
            <person name="Hetherington A.J."/>
            <person name="Higo A."/>
            <person name="Hirakawa Y."/>
            <person name="Hundley H.N."/>
            <person name="Ikeda Y."/>
            <person name="Inoue K."/>
            <person name="Inoue S.I."/>
            <person name="Ishida S."/>
            <person name="Jia Q."/>
            <person name="Kakita M."/>
            <person name="Kanazawa T."/>
            <person name="Kawai Y."/>
            <person name="Kawashima T."/>
            <person name="Kennedy M."/>
            <person name="Kinose K."/>
            <person name="Kinoshita T."/>
            <person name="Kohara Y."/>
            <person name="Koide E."/>
            <person name="Komatsu K."/>
            <person name="Kopischke S."/>
            <person name="Kubo M."/>
            <person name="Kyozuka J."/>
            <person name="Lagercrantz U."/>
            <person name="Lin S.S."/>
            <person name="Lindquist E."/>
            <person name="Lipzen A.M."/>
            <person name="Lu C.W."/>
            <person name="De Luna E."/>
            <person name="Martienssen R.A."/>
            <person name="Minamino N."/>
            <person name="Mizutani M."/>
            <person name="Mizutani M."/>
            <person name="Mochizuki N."/>
            <person name="Monte I."/>
            <person name="Mosher R."/>
            <person name="Nagasaki H."/>
            <person name="Nakagami H."/>
            <person name="Naramoto S."/>
            <person name="Nishitani K."/>
            <person name="Ohtani M."/>
            <person name="Okamoto T."/>
            <person name="Okumura M."/>
            <person name="Phillips J."/>
            <person name="Pollak B."/>
            <person name="Reinders A."/>
            <person name="Rovekamp M."/>
            <person name="Sano R."/>
            <person name="Sawa S."/>
            <person name="Schmid M.W."/>
            <person name="Shirakawa M."/>
            <person name="Solano R."/>
            <person name="Spunde A."/>
            <person name="Suetsugu N."/>
            <person name="Sugano S."/>
            <person name="Sugiyama A."/>
            <person name="Sun R."/>
            <person name="Suzuki Y."/>
            <person name="Takenaka M."/>
            <person name="Takezawa D."/>
            <person name="Tomogane H."/>
            <person name="Tsuzuki M."/>
            <person name="Ueda T."/>
            <person name="Umeda M."/>
            <person name="Ward J.M."/>
            <person name="Watanabe Y."/>
            <person name="Yazaki K."/>
            <person name="Yokoyama R."/>
            <person name="Yoshitake Y."/>
            <person name="Yotsui I."/>
            <person name="Zachgo S."/>
            <person name="Schmutz J."/>
        </authorList>
    </citation>
    <scope>NUCLEOTIDE SEQUENCE [LARGE SCALE GENOMIC DNA]</scope>
    <source>
        <strain evidence="2">Tak-1</strain>
    </source>
</reference>
<protein>
    <submittedName>
        <fullName evidence="1">Uncharacterized protein</fullName>
    </submittedName>
</protein>
<dbReference type="Gramene" id="Mp7g07240.1">
    <property type="protein sequence ID" value="Mp7g07240.1.cds1"/>
    <property type="gene ID" value="Mp7g07240"/>
</dbReference>
<dbReference type="Proteomes" id="UP000244005">
    <property type="component" value="Unassembled WGS sequence"/>
</dbReference>
<keyword evidence="2" id="KW-1185">Reference proteome</keyword>
<evidence type="ECO:0000313" key="2">
    <source>
        <dbReference type="Proteomes" id="UP000244005"/>
    </source>
</evidence>
<dbReference type="EMBL" id="KZ772748">
    <property type="protein sequence ID" value="PTQ34836.1"/>
    <property type="molecule type" value="Genomic_DNA"/>
</dbReference>
<organism evidence="1 2">
    <name type="scientific">Marchantia polymorpha</name>
    <name type="common">Common liverwort</name>
    <name type="synonym">Marchantia aquatica</name>
    <dbReference type="NCBI Taxonomy" id="3197"/>
    <lineage>
        <taxon>Eukaryota</taxon>
        <taxon>Viridiplantae</taxon>
        <taxon>Streptophyta</taxon>
        <taxon>Embryophyta</taxon>
        <taxon>Marchantiophyta</taxon>
        <taxon>Marchantiopsida</taxon>
        <taxon>Marchantiidae</taxon>
        <taxon>Marchantiales</taxon>
        <taxon>Marchantiaceae</taxon>
        <taxon>Marchantia</taxon>
    </lineage>
</organism>
<dbReference type="AlphaFoldDB" id="A0A2R6WLU3"/>
<proteinExistence type="predicted"/>
<gene>
    <name evidence="1" type="ORF">MARPO_0076s0070</name>
</gene>
<accession>A0A2R6WLU3</accession>